<dbReference type="SUPFAM" id="SSF51338">
    <property type="entry name" value="Composite domain of metallo-dependent hydrolases"/>
    <property type="match status" value="1"/>
</dbReference>
<proteinExistence type="predicted"/>
<dbReference type="PANTHER" id="PTHR43794:SF5">
    <property type="entry name" value="CHLOROHYDROLASE FAMILY PROTEIN"/>
    <property type="match status" value="1"/>
</dbReference>
<dbReference type="InterPro" id="IPR032466">
    <property type="entry name" value="Metal_Hydrolase"/>
</dbReference>
<name>A0A2Z4IS39_9ACTN</name>
<dbReference type="Proteomes" id="UP000249616">
    <property type="component" value="Chromosome"/>
</dbReference>
<dbReference type="Gene3D" id="3.20.20.140">
    <property type="entry name" value="Metal-dependent hydrolases"/>
    <property type="match status" value="1"/>
</dbReference>
<reference evidence="2 3" key="1">
    <citation type="journal article" date="2019" name="Int. J. Syst. Evol. Microbiol.">
        <title>Streptomyces cadmiisoli sp. nov., a novel actinomycete isolated from cadmium-contaminated soil.</title>
        <authorList>
            <person name="Li K."/>
            <person name="Tang X."/>
            <person name="Zhao J."/>
            <person name="Guo Y."/>
            <person name="Tang Y."/>
            <person name="Gao J."/>
        </authorList>
    </citation>
    <scope>NUCLEOTIDE SEQUENCE [LARGE SCALE GENOMIC DNA]</scope>
    <source>
        <strain evidence="2 3">ZFG47</strain>
    </source>
</reference>
<dbReference type="PANTHER" id="PTHR43794">
    <property type="entry name" value="AMINOHYDROLASE SSNA-RELATED"/>
    <property type="match status" value="1"/>
</dbReference>
<dbReference type="InterPro" id="IPR011059">
    <property type="entry name" value="Metal-dep_hydrolase_composite"/>
</dbReference>
<dbReference type="NCBIfam" id="NF006056">
    <property type="entry name" value="PRK08204.1"/>
    <property type="match status" value="1"/>
</dbReference>
<accession>A0A2Z4IS39</accession>
<sequence length="493" mass="52620">MMRRPRSGCLEGIALPRHKAGSLMPLQRTLLRGGTVITMDPGHGTLPSADILIEDGRILQVAPHIEADAEIVDVSGHIVMPGMIDTHRHTWQTQLRSLCADWTLIDYIFGVRLGVSPAYSAEDVYLGNRLGSLDAINAGVTTLLDFSHCNNSPEHADAAVTGLRDAGIRAVFGYGFYESNPAAPPHFSTHDERLADLSRVAGEWFPSRDCLLTLGVALTEPEIVPFESVSAEILAAREHDALIVTHTGCVWGAPTGIADLAAAGLLGPDQVHVHCNTLSDDDWRLLAHHGAKVSISPETELNMGMGRPVFGAVERFGIKPTLSCDITSFNSGDLFTQMRLGLGFHRWAETEDMNLRGVSPEQVTLSADAALEWTTVNAADAVGLADRVGRISAGLDADIIVIGGPGTSQHPQLNPAGTVVFQTSPQDVRHVLIAGRFVKRDGALVGVDLPQLLGAADASATSILERVAKEGRRLPGTPPQGWQLLASHIISPA</sequence>
<dbReference type="Gene3D" id="2.30.40.10">
    <property type="entry name" value="Urease, subunit C, domain 1"/>
    <property type="match status" value="1"/>
</dbReference>
<evidence type="ECO:0000313" key="3">
    <source>
        <dbReference type="Proteomes" id="UP000249616"/>
    </source>
</evidence>
<dbReference type="AlphaFoldDB" id="A0A2Z4IS39"/>
<dbReference type="Pfam" id="PF01979">
    <property type="entry name" value="Amidohydro_1"/>
    <property type="match status" value="1"/>
</dbReference>
<dbReference type="GO" id="GO:0016810">
    <property type="term" value="F:hydrolase activity, acting on carbon-nitrogen (but not peptide) bonds"/>
    <property type="evidence" value="ECO:0007669"/>
    <property type="project" value="InterPro"/>
</dbReference>
<organism evidence="2 3">
    <name type="scientific">Streptomyces cadmiisoli</name>
    <dbReference type="NCBI Taxonomy" id="2184053"/>
    <lineage>
        <taxon>Bacteria</taxon>
        <taxon>Bacillati</taxon>
        <taxon>Actinomycetota</taxon>
        <taxon>Actinomycetes</taxon>
        <taxon>Kitasatosporales</taxon>
        <taxon>Streptomycetaceae</taxon>
        <taxon>Streptomyces</taxon>
        <taxon>Streptomyces aurantiacus group</taxon>
    </lineage>
</organism>
<dbReference type="InterPro" id="IPR050287">
    <property type="entry name" value="MTA/SAH_deaminase"/>
</dbReference>
<dbReference type="SUPFAM" id="SSF51556">
    <property type="entry name" value="Metallo-dependent hydrolases"/>
    <property type="match status" value="1"/>
</dbReference>
<dbReference type="KEGG" id="scad:DN051_02345"/>
<protein>
    <recommendedName>
        <fullName evidence="1">Amidohydrolase-related domain-containing protein</fullName>
    </recommendedName>
</protein>
<gene>
    <name evidence="2" type="ORF">DN051_02345</name>
</gene>
<dbReference type="InterPro" id="IPR006680">
    <property type="entry name" value="Amidohydro-rel"/>
</dbReference>
<dbReference type="EMBL" id="CP030073">
    <property type="protein sequence ID" value="AWW35645.1"/>
    <property type="molecule type" value="Genomic_DNA"/>
</dbReference>
<evidence type="ECO:0000313" key="2">
    <source>
        <dbReference type="EMBL" id="AWW35645.1"/>
    </source>
</evidence>
<evidence type="ECO:0000259" key="1">
    <source>
        <dbReference type="Pfam" id="PF01979"/>
    </source>
</evidence>
<feature type="domain" description="Amidohydrolase-related" evidence="1">
    <location>
        <begin position="78"/>
        <end position="438"/>
    </location>
</feature>
<keyword evidence="3" id="KW-1185">Reference proteome</keyword>